<keyword evidence="7 8" id="KW-0472">Membrane</keyword>
<evidence type="ECO:0000256" key="4">
    <source>
        <dbReference type="ARBA" id="ARBA00022519"/>
    </source>
</evidence>
<dbReference type="OrthoDB" id="9805682at2"/>
<accession>A0A0J8D646</accession>
<feature type="domain" description="Type II secretion system protein GspF" evidence="9">
    <location>
        <begin position="5"/>
        <end position="126"/>
    </location>
</feature>
<reference evidence="10 11" key="1">
    <citation type="submission" date="2015-06" db="EMBL/GenBank/DDBJ databases">
        <title>Draft genome sequence of the purine-degrading Clostridium cylindrosporum HC-1 (DSM 605).</title>
        <authorList>
            <person name="Poehlein A."/>
            <person name="Schiel-Bengelsdorf B."/>
            <person name="Bengelsdorf F."/>
            <person name="Daniel R."/>
            <person name="Duerre P."/>
        </authorList>
    </citation>
    <scope>NUCLEOTIDE SEQUENCE [LARGE SCALE GENOMIC DNA]</scope>
    <source>
        <strain evidence="10 11">DSM 605</strain>
    </source>
</reference>
<comment type="subcellular location">
    <subcellularLocation>
        <location evidence="1">Cell inner membrane</location>
        <topology evidence="1">Multi-pass membrane protein</topology>
    </subcellularLocation>
</comment>
<evidence type="ECO:0000256" key="6">
    <source>
        <dbReference type="ARBA" id="ARBA00022989"/>
    </source>
</evidence>
<keyword evidence="5 8" id="KW-0812">Transmembrane</keyword>
<proteinExistence type="inferred from homology"/>
<evidence type="ECO:0000256" key="2">
    <source>
        <dbReference type="ARBA" id="ARBA00005745"/>
    </source>
</evidence>
<evidence type="ECO:0000313" key="10">
    <source>
        <dbReference type="EMBL" id="KMT21327.1"/>
    </source>
</evidence>
<dbReference type="Pfam" id="PF00482">
    <property type="entry name" value="T2SSF"/>
    <property type="match status" value="2"/>
</dbReference>
<dbReference type="Gene3D" id="1.20.81.30">
    <property type="entry name" value="Type II secretion system (T2SS), domain F"/>
    <property type="match status" value="2"/>
</dbReference>
<evidence type="ECO:0000256" key="3">
    <source>
        <dbReference type="ARBA" id="ARBA00022475"/>
    </source>
</evidence>
<evidence type="ECO:0000256" key="7">
    <source>
        <dbReference type="ARBA" id="ARBA00023136"/>
    </source>
</evidence>
<dbReference type="PATRIC" id="fig|1121307.3.peg.944"/>
<feature type="transmembrane region" description="Helical" evidence="8">
    <location>
        <begin position="104"/>
        <end position="132"/>
    </location>
</feature>
<keyword evidence="6 8" id="KW-1133">Transmembrane helix</keyword>
<gene>
    <name evidence="10" type="primary">pilC</name>
    <name evidence="10" type="ORF">CLCY_2c00870</name>
</gene>
<dbReference type="InterPro" id="IPR003004">
    <property type="entry name" value="GspF/PilC"/>
</dbReference>
<organism evidence="10 11">
    <name type="scientific">Clostridium cylindrosporum DSM 605</name>
    <dbReference type="NCBI Taxonomy" id="1121307"/>
    <lineage>
        <taxon>Bacteria</taxon>
        <taxon>Bacillati</taxon>
        <taxon>Bacillota</taxon>
        <taxon>Clostridia</taxon>
        <taxon>Eubacteriales</taxon>
        <taxon>Clostridiaceae</taxon>
        <taxon>Clostridium</taxon>
    </lineage>
</organism>
<dbReference type="RefSeq" id="WP_048570772.1">
    <property type="nucleotide sequence ID" value="NZ_LFVU01000027.1"/>
</dbReference>
<evidence type="ECO:0000256" key="8">
    <source>
        <dbReference type="SAM" id="Phobius"/>
    </source>
</evidence>
<dbReference type="InterPro" id="IPR018076">
    <property type="entry name" value="T2SS_GspF_dom"/>
</dbReference>
<evidence type="ECO:0000313" key="11">
    <source>
        <dbReference type="Proteomes" id="UP000036756"/>
    </source>
</evidence>
<dbReference type="Proteomes" id="UP000036756">
    <property type="component" value="Unassembled WGS sequence"/>
</dbReference>
<dbReference type="STRING" id="1121307.CLCY_2c00870"/>
<dbReference type="EMBL" id="LFVU01000027">
    <property type="protein sequence ID" value="KMT21327.1"/>
    <property type="molecule type" value="Genomic_DNA"/>
</dbReference>
<dbReference type="InterPro" id="IPR042094">
    <property type="entry name" value="T2SS_GspF_sf"/>
</dbReference>
<protein>
    <submittedName>
        <fullName evidence="10">Type 4 fimbrial assembly protein PilC</fullName>
    </submittedName>
</protein>
<evidence type="ECO:0000259" key="9">
    <source>
        <dbReference type="Pfam" id="PF00482"/>
    </source>
</evidence>
<dbReference type="GO" id="GO:0005886">
    <property type="term" value="C:plasma membrane"/>
    <property type="evidence" value="ECO:0007669"/>
    <property type="project" value="UniProtKB-SubCell"/>
</dbReference>
<comment type="similarity">
    <text evidence="2">Belongs to the GSP F family.</text>
</comment>
<keyword evidence="11" id="KW-1185">Reference proteome</keyword>
<dbReference type="PRINTS" id="PR00812">
    <property type="entry name" value="BCTERIALGSPF"/>
</dbReference>
<evidence type="ECO:0000256" key="5">
    <source>
        <dbReference type="ARBA" id="ARBA00022692"/>
    </source>
</evidence>
<comment type="caution">
    <text evidence="10">The sequence shown here is derived from an EMBL/GenBank/DDBJ whole genome shotgun (WGS) entry which is preliminary data.</text>
</comment>
<dbReference type="FunFam" id="1.20.81.30:FF:000001">
    <property type="entry name" value="Type II secretion system protein F"/>
    <property type="match status" value="1"/>
</dbReference>
<evidence type="ECO:0000256" key="1">
    <source>
        <dbReference type="ARBA" id="ARBA00004429"/>
    </source>
</evidence>
<sequence length="333" mass="37877">MYLMCRQLSVMLSSGINIVNAFQMLESQKNNKSTSRALSLVVKEIISGEKLYTSMENSKYFPEAFTNMVMLGENSGNLDSVFSRLSDYYYKEYKIKQTIKQAMAYPIFILVVTFIASIAMATTMLPMISTMIEDLNLGSLPLPTKILIELDLILKNKFLVCSIIISSSITILILYIKRNILVRGMLIRLPFLNLIYKKFVAARFARSLSMLFASGVPIIEALRMCEFLLGDFYKIYIKNIRISVESGKSLYLSIKDSPVFPEFFYNIIETGEESGNLDYVLDKIGVFYEKEIEFSIKKLTKIFEPTLIISLSVVVGFLLAAVMLPLFQIYGEI</sequence>
<feature type="transmembrane region" description="Helical" evidence="8">
    <location>
        <begin position="307"/>
        <end position="330"/>
    </location>
</feature>
<feature type="transmembrane region" description="Helical" evidence="8">
    <location>
        <begin position="152"/>
        <end position="176"/>
    </location>
</feature>
<dbReference type="PANTHER" id="PTHR30012">
    <property type="entry name" value="GENERAL SECRETION PATHWAY PROTEIN"/>
    <property type="match status" value="1"/>
</dbReference>
<name>A0A0J8D646_CLOCY</name>
<keyword evidence="4" id="KW-0997">Cell inner membrane</keyword>
<feature type="domain" description="Type II secretion system protein GspF" evidence="9">
    <location>
        <begin position="204"/>
        <end position="325"/>
    </location>
</feature>
<dbReference type="PANTHER" id="PTHR30012:SF0">
    <property type="entry name" value="TYPE II SECRETION SYSTEM PROTEIN F-RELATED"/>
    <property type="match status" value="1"/>
</dbReference>
<keyword evidence="3" id="KW-1003">Cell membrane</keyword>
<dbReference type="AlphaFoldDB" id="A0A0J8D646"/>